<evidence type="ECO:0000256" key="3">
    <source>
        <dbReference type="ARBA" id="ARBA00022989"/>
    </source>
</evidence>
<dbReference type="Proteomes" id="UP000241818">
    <property type="component" value="Unassembled WGS sequence"/>
</dbReference>
<reference evidence="7 8" key="1">
    <citation type="journal article" date="2018" name="New Phytol.">
        <title>Comparative genomics and transcriptomics depict ericoid mycorrhizal fungi as versatile saprotrophs and plant mutualists.</title>
        <authorList>
            <person name="Martino E."/>
            <person name="Morin E."/>
            <person name="Grelet G.A."/>
            <person name="Kuo A."/>
            <person name="Kohler A."/>
            <person name="Daghino S."/>
            <person name="Barry K.W."/>
            <person name="Cichocki N."/>
            <person name="Clum A."/>
            <person name="Dockter R.B."/>
            <person name="Hainaut M."/>
            <person name="Kuo R.C."/>
            <person name="LaButti K."/>
            <person name="Lindahl B.D."/>
            <person name="Lindquist E.A."/>
            <person name="Lipzen A."/>
            <person name="Khouja H.R."/>
            <person name="Magnuson J."/>
            <person name="Murat C."/>
            <person name="Ohm R.A."/>
            <person name="Singer S.W."/>
            <person name="Spatafora J.W."/>
            <person name="Wang M."/>
            <person name="Veneault-Fourrey C."/>
            <person name="Henrissat B."/>
            <person name="Grigoriev I.V."/>
            <person name="Martin F.M."/>
            <person name="Perotto S."/>
        </authorList>
    </citation>
    <scope>NUCLEOTIDE SEQUENCE [LARGE SCALE GENOMIC DNA]</scope>
    <source>
        <strain evidence="7 8">ATCC 22711</strain>
    </source>
</reference>
<evidence type="ECO:0000256" key="5">
    <source>
        <dbReference type="SAM" id="MobiDB-lite"/>
    </source>
</evidence>
<evidence type="ECO:0000256" key="2">
    <source>
        <dbReference type="ARBA" id="ARBA00022692"/>
    </source>
</evidence>
<proteinExistence type="inferred from homology"/>
<dbReference type="InParanoid" id="A0A2T3AWJ4"/>
<dbReference type="STRING" id="857342.A0A2T3AWJ4"/>
<protein>
    <recommendedName>
        <fullName evidence="9">Natural resistance-associated macrophage protein</fullName>
    </recommendedName>
</protein>
<evidence type="ECO:0008006" key="9">
    <source>
        <dbReference type="Google" id="ProtNLM"/>
    </source>
</evidence>
<feature type="transmembrane region" description="Helical" evidence="6">
    <location>
        <begin position="222"/>
        <end position="242"/>
    </location>
</feature>
<gene>
    <name evidence="7" type="ORF">M430DRAFT_52221</name>
</gene>
<dbReference type="Pfam" id="PF01566">
    <property type="entry name" value="Nramp"/>
    <property type="match status" value="1"/>
</dbReference>
<dbReference type="NCBIfam" id="NF037982">
    <property type="entry name" value="Nramp_1"/>
    <property type="match status" value="1"/>
</dbReference>
<dbReference type="FunCoup" id="A0A2T3AWJ4">
    <property type="interactions" value="240"/>
</dbReference>
<feature type="region of interest" description="Disordered" evidence="5">
    <location>
        <begin position="1"/>
        <end position="20"/>
    </location>
</feature>
<feature type="transmembrane region" description="Helical" evidence="6">
    <location>
        <begin position="190"/>
        <end position="215"/>
    </location>
</feature>
<dbReference type="NCBIfam" id="TIGR01197">
    <property type="entry name" value="nramp"/>
    <property type="match status" value="1"/>
</dbReference>
<dbReference type="GO" id="GO:0005384">
    <property type="term" value="F:manganese ion transmembrane transporter activity"/>
    <property type="evidence" value="ECO:0007669"/>
    <property type="project" value="TreeGrafter"/>
</dbReference>
<feature type="transmembrane region" description="Helical" evidence="6">
    <location>
        <begin position="147"/>
        <end position="170"/>
    </location>
</feature>
<evidence type="ECO:0000256" key="6">
    <source>
        <dbReference type="SAM" id="Phobius"/>
    </source>
</evidence>
<dbReference type="EMBL" id="KZ679014">
    <property type="protein sequence ID" value="PSS13038.1"/>
    <property type="molecule type" value="Genomic_DNA"/>
</dbReference>
<keyword evidence="4 6" id="KW-0472">Membrane</keyword>
<organism evidence="7 8">
    <name type="scientific">Amorphotheca resinae ATCC 22711</name>
    <dbReference type="NCBI Taxonomy" id="857342"/>
    <lineage>
        <taxon>Eukaryota</taxon>
        <taxon>Fungi</taxon>
        <taxon>Dikarya</taxon>
        <taxon>Ascomycota</taxon>
        <taxon>Pezizomycotina</taxon>
        <taxon>Leotiomycetes</taxon>
        <taxon>Helotiales</taxon>
        <taxon>Amorphothecaceae</taxon>
        <taxon>Amorphotheca</taxon>
    </lineage>
</organism>
<dbReference type="PANTHER" id="PTHR11706">
    <property type="entry name" value="SOLUTE CARRIER PROTEIN FAMILY 11 MEMBER"/>
    <property type="match status" value="1"/>
</dbReference>
<keyword evidence="3 6" id="KW-1133">Transmembrane helix</keyword>
<evidence type="ECO:0000313" key="8">
    <source>
        <dbReference type="Proteomes" id="UP000241818"/>
    </source>
</evidence>
<accession>A0A2T3AWJ4</accession>
<dbReference type="PANTHER" id="PTHR11706:SF101">
    <property type="entry name" value="MANGANESE TRANSPORTER SMF1"/>
    <property type="match status" value="1"/>
</dbReference>
<feature type="transmembrane region" description="Helical" evidence="6">
    <location>
        <begin position="557"/>
        <end position="580"/>
    </location>
</feature>
<feature type="compositionally biased region" description="Basic and acidic residues" evidence="5">
    <location>
        <begin position="47"/>
        <end position="66"/>
    </location>
</feature>
<dbReference type="RefSeq" id="XP_024719029.1">
    <property type="nucleotide sequence ID" value="XM_024868283.1"/>
</dbReference>
<dbReference type="GO" id="GO:0034755">
    <property type="term" value="P:iron ion transmembrane transport"/>
    <property type="evidence" value="ECO:0007669"/>
    <property type="project" value="TreeGrafter"/>
</dbReference>
<dbReference type="OrthoDB" id="409173at2759"/>
<dbReference type="GO" id="GO:0030026">
    <property type="term" value="P:intracellular manganese ion homeostasis"/>
    <property type="evidence" value="ECO:0007669"/>
    <property type="project" value="TreeGrafter"/>
</dbReference>
<comment type="subcellular location">
    <subcellularLocation>
        <location evidence="1">Membrane</location>
        <topology evidence="1">Multi-pass membrane protein</topology>
    </subcellularLocation>
</comment>
<feature type="transmembrane region" description="Helical" evidence="6">
    <location>
        <begin position="484"/>
        <end position="507"/>
    </location>
</feature>
<dbReference type="HAMAP" id="MF_00221">
    <property type="entry name" value="NRAMP"/>
    <property type="match status" value="1"/>
</dbReference>
<sequence length="586" mass="62168">MNCPSPVHCPEGDGMNQNPNALAPALTTRQDLNGIANARVLRRLNSIEHVTEDDPGDDAKSRKEKPAVVGTSEGEEAHVNEPFNREGGPPGGFKGFRVLREYPGRVRDVVKTFAKFVGPGFMVSVAYIDPGNYSTDVAAGASYRFRLLFIVLMSNIFAIFLQSLCIKLGSVTGFNLAEACKEFLPKWLNIVLYLMAEAAIIATDIAEVIGTAIAINLLIPKIPLVAGCALSIVDVLLILIFYRPNGSMKGLRAFEMFVVALVLGVVICFCIQLSLIKDATVGEVFRGYVPSSALVQSQGLYQACGILGATVMPHSLYLGSGIVQARLQDYDIKAGLFESSIDPSSSEKQPYFPSVQAIKFCLKYSVAELALSLFTFALFVNSSILIVAGASLSNTPSASDADLFGIYHLLSSSLAPAAGTIFALALLLSGISAGVVCTIAGQMVSEGALNWTIAPWLRRLITRSISIMPSIIIAGAVGRDGLTAALNGTQVALSVILPFVSAPLVYFTSRNKYMTVRATAAGAGAGDDEDAIGASFDGAADVPEAGEQADVKMRNHWVTTIFAVLIWLVMAIMNVANLVLVGKGVA</sequence>
<evidence type="ECO:0000313" key="7">
    <source>
        <dbReference type="EMBL" id="PSS13038.1"/>
    </source>
</evidence>
<evidence type="ECO:0000256" key="1">
    <source>
        <dbReference type="ARBA" id="ARBA00004141"/>
    </source>
</evidence>
<evidence type="ECO:0000256" key="4">
    <source>
        <dbReference type="ARBA" id="ARBA00023136"/>
    </source>
</evidence>
<dbReference type="InterPro" id="IPR001046">
    <property type="entry name" value="NRAMP_fam"/>
</dbReference>
<dbReference type="PRINTS" id="PR00447">
    <property type="entry name" value="NATRESASSCMP"/>
</dbReference>
<dbReference type="GO" id="GO:0015086">
    <property type="term" value="F:cadmium ion transmembrane transporter activity"/>
    <property type="evidence" value="ECO:0007669"/>
    <property type="project" value="TreeGrafter"/>
</dbReference>
<keyword evidence="2 6" id="KW-0812">Transmembrane</keyword>
<feature type="transmembrane region" description="Helical" evidence="6">
    <location>
        <begin position="460"/>
        <end position="478"/>
    </location>
</feature>
<feature type="region of interest" description="Disordered" evidence="5">
    <location>
        <begin position="47"/>
        <end position="86"/>
    </location>
</feature>
<feature type="transmembrane region" description="Helical" evidence="6">
    <location>
        <begin position="369"/>
        <end position="393"/>
    </location>
</feature>
<name>A0A2T3AWJ4_AMORE</name>
<dbReference type="GeneID" id="36576364"/>
<feature type="transmembrane region" description="Helical" evidence="6">
    <location>
        <begin position="254"/>
        <end position="276"/>
    </location>
</feature>
<feature type="transmembrane region" description="Helical" evidence="6">
    <location>
        <begin position="413"/>
        <end position="439"/>
    </location>
</feature>
<keyword evidence="8" id="KW-1185">Reference proteome</keyword>
<dbReference type="GO" id="GO:0005886">
    <property type="term" value="C:plasma membrane"/>
    <property type="evidence" value="ECO:0007669"/>
    <property type="project" value="TreeGrafter"/>
</dbReference>
<dbReference type="AlphaFoldDB" id="A0A2T3AWJ4"/>